<organism evidence="2 3">
    <name type="scientific">Hymenobacter wooponensis</name>
    <dbReference type="NCBI Taxonomy" id="1525360"/>
    <lineage>
        <taxon>Bacteria</taxon>
        <taxon>Pseudomonadati</taxon>
        <taxon>Bacteroidota</taxon>
        <taxon>Cytophagia</taxon>
        <taxon>Cytophagales</taxon>
        <taxon>Hymenobacteraceae</taxon>
        <taxon>Hymenobacter</taxon>
    </lineage>
</organism>
<name>A0A4Z0MSU9_9BACT</name>
<dbReference type="EMBL" id="SRKZ01000001">
    <property type="protein sequence ID" value="TGD82893.1"/>
    <property type="molecule type" value="Genomic_DNA"/>
</dbReference>
<dbReference type="Proteomes" id="UP000298284">
    <property type="component" value="Unassembled WGS sequence"/>
</dbReference>
<accession>A0A4Z0MSU9</accession>
<dbReference type="OrthoDB" id="1522692at2"/>
<evidence type="ECO:0000256" key="1">
    <source>
        <dbReference type="SAM" id="SignalP"/>
    </source>
</evidence>
<evidence type="ECO:0008006" key="4">
    <source>
        <dbReference type="Google" id="ProtNLM"/>
    </source>
</evidence>
<keyword evidence="1" id="KW-0732">Signal</keyword>
<reference evidence="2 3" key="1">
    <citation type="submission" date="2019-04" db="EMBL/GenBank/DDBJ databases">
        <authorList>
            <person name="Feng G."/>
            <person name="Zhang J."/>
            <person name="Zhu H."/>
        </authorList>
    </citation>
    <scope>NUCLEOTIDE SEQUENCE [LARGE SCALE GENOMIC DNA]</scope>
    <source>
        <strain evidence="2 3">JCM 19491</strain>
    </source>
</reference>
<feature type="signal peptide" evidence="1">
    <location>
        <begin position="1"/>
        <end position="19"/>
    </location>
</feature>
<keyword evidence="3" id="KW-1185">Reference proteome</keyword>
<dbReference type="AlphaFoldDB" id="A0A4Z0MSU9"/>
<sequence length="291" mass="31364">MMRTFLTLLLILTALLTQAAAPPQLLLDVACFRNEDQVVKGGVVEIYATVSGQALTYMRRGPKMFQAAATVTLEVIRPDGSAAYQETVTLKPPVLRDTTAAIKNPISFQKRIVLPDGTYTLRGQVRDQYRAGTASITDLPLIVKTTATKPTLSSVVMLAKPASRTVAEANNFIRNGYSLTRTPGGFYSRGAEKLNFYAELYNAPIGQPLTVRYRVRTVGGAKDAASATSPITGLEGRPTPVLGQLDLTKLPAGEYVLTVELRNAKSQVLSSQTAKLRYNPADYAPAGAVMP</sequence>
<dbReference type="RefSeq" id="WP_135529048.1">
    <property type="nucleotide sequence ID" value="NZ_SRKZ01000001.1"/>
</dbReference>
<proteinExistence type="predicted"/>
<comment type="caution">
    <text evidence="2">The sequence shown here is derived from an EMBL/GenBank/DDBJ whole genome shotgun (WGS) entry which is preliminary data.</text>
</comment>
<gene>
    <name evidence="2" type="ORF">EU557_03690</name>
</gene>
<protein>
    <recommendedName>
        <fullName evidence="4">Macroglobulin domain-containing protein</fullName>
    </recommendedName>
</protein>
<feature type="chain" id="PRO_5021212410" description="Macroglobulin domain-containing protein" evidence="1">
    <location>
        <begin position="20"/>
        <end position="291"/>
    </location>
</feature>
<evidence type="ECO:0000313" key="2">
    <source>
        <dbReference type="EMBL" id="TGD82893.1"/>
    </source>
</evidence>
<evidence type="ECO:0000313" key="3">
    <source>
        <dbReference type="Proteomes" id="UP000298284"/>
    </source>
</evidence>